<evidence type="ECO:0000313" key="2">
    <source>
        <dbReference type="Proteomes" id="UP001142325"/>
    </source>
</evidence>
<dbReference type="InterPro" id="IPR035903">
    <property type="entry name" value="HesB-like_dom_sf"/>
</dbReference>
<dbReference type="SUPFAM" id="SSF89360">
    <property type="entry name" value="HesB-like domain"/>
    <property type="match status" value="1"/>
</dbReference>
<organism evidence="1 2">
    <name type="scientific">Microbacterium keratanolyticum</name>
    <dbReference type="NCBI Taxonomy" id="67574"/>
    <lineage>
        <taxon>Bacteria</taxon>
        <taxon>Bacillati</taxon>
        <taxon>Actinomycetota</taxon>
        <taxon>Actinomycetes</taxon>
        <taxon>Micrococcales</taxon>
        <taxon>Microbacteriaceae</taxon>
        <taxon>Microbacterium</taxon>
    </lineage>
</organism>
<proteinExistence type="predicted"/>
<protein>
    <recommendedName>
        <fullName evidence="3">Fe-S cluster assembly iron-binding protein IscA</fullName>
    </recommendedName>
</protein>
<sequence>MLTLTDNATAIVSTLVSRRSSASEAGLRIHTTDEPGADGAARFAVDVASAPEAADAIVEASGARIFLEEQAAVALSDKVLDAAVDDEGAVSFAVLAQTV</sequence>
<dbReference type="RefSeq" id="WP_204939543.1">
    <property type="nucleotide sequence ID" value="NZ_BAAAUM010000001.1"/>
</dbReference>
<keyword evidence="2" id="KW-1185">Reference proteome</keyword>
<gene>
    <name evidence="1" type="ORF">GCM10017596_16630</name>
</gene>
<reference evidence="1" key="1">
    <citation type="journal article" date="2014" name="Int. J. Syst. Evol. Microbiol.">
        <title>Complete genome sequence of Corynebacterium casei LMG S-19264T (=DSM 44701T), isolated from a smear-ripened cheese.</title>
        <authorList>
            <consortium name="US DOE Joint Genome Institute (JGI-PGF)"/>
            <person name="Walter F."/>
            <person name="Albersmeier A."/>
            <person name="Kalinowski J."/>
            <person name="Ruckert C."/>
        </authorList>
    </citation>
    <scope>NUCLEOTIDE SEQUENCE</scope>
    <source>
        <strain evidence="1">VKM Ac-1958</strain>
    </source>
</reference>
<comment type="caution">
    <text evidence="1">The sequence shown here is derived from an EMBL/GenBank/DDBJ whole genome shotgun (WGS) entry which is preliminary data.</text>
</comment>
<reference evidence="1" key="2">
    <citation type="submission" date="2023-01" db="EMBL/GenBank/DDBJ databases">
        <authorList>
            <person name="Sun Q."/>
            <person name="Evtushenko L."/>
        </authorList>
    </citation>
    <scope>NUCLEOTIDE SEQUENCE</scope>
    <source>
        <strain evidence="1">VKM Ac-1958</strain>
    </source>
</reference>
<dbReference type="Gene3D" id="2.60.300.12">
    <property type="entry name" value="HesB-like domain"/>
    <property type="match status" value="1"/>
</dbReference>
<evidence type="ECO:0008006" key="3">
    <source>
        <dbReference type="Google" id="ProtNLM"/>
    </source>
</evidence>
<dbReference type="AlphaFoldDB" id="A0A9W6HS82"/>
<evidence type="ECO:0000313" key="1">
    <source>
        <dbReference type="EMBL" id="GLK01948.1"/>
    </source>
</evidence>
<accession>A0A9W6HS82</accession>
<name>A0A9W6HS82_9MICO</name>
<dbReference type="Proteomes" id="UP001142325">
    <property type="component" value="Unassembled WGS sequence"/>
</dbReference>
<dbReference type="EMBL" id="BSET01000001">
    <property type="protein sequence ID" value="GLK01948.1"/>
    <property type="molecule type" value="Genomic_DNA"/>
</dbReference>